<evidence type="ECO:0000313" key="2">
    <source>
        <dbReference type="EMBL" id="CAA0822527.1"/>
    </source>
</evidence>
<organism evidence="2 3">
    <name type="scientific">Striga hermonthica</name>
    <name type="common">Purple witchweed</name>
    <name type="synonym">Buchnera hermonthica</name>
    <dbReference type="NCBI Taxonomy" id="68872"/>
    <lineage>
        <taxon>Eukaryota</taxon>
        <taxon>Viridiplantae</taxon>
        <taxon>Streptophyta</taxon>
        <taxon>Embryophyta</taxon>
        <taxon>Tracheophyta</taxon>
        <taxon>Spermatophyta</taxon>
        <taxon>Magnoliopsida</taxon>
        <taxon>eudicotyledons</taxon>
        <taxon>Gunneridae</taxon>
        <taxon>Pentapetalae</taxon>
        <taxon>asterids</taxon>
        <taxon>lamiids</taxon>
        <taxon>Lamiales</taxon>
        <taxon>Orobanchaceae</taxon>
        <taxon>Buchnereae</taxon>
        <taxon>Striga</taxon>
    </lineage>
</organism>
<evidence type="ECO:0000313" key="3">
    <source>
        <dbReference type="Proteomes" id="UP001153555"/>
    </source>
</evidence>
<dbReference type="PANTHER" id="PTHR34569">
    <property type="entry name" value="EXPRESSED PROTEIN"/>
    <property type="match status" value="1"/>
</dbReference>
<proteinExistence type="predicted"/>
<dbReference type="Proteomes" id="UP001153555">
    <property type="component" value="Unassembled WGS sequence"/>
</dbReference>
<gene>
    <name evidence="2" type="ORF">SHERM_19998</name>
</gene>
<dbReference type="PANTHER" id="PTHR34569:SF12">
    <property type="entry name" value="TRANSMEMBRANE PROTEIN"/>
    <property type="match status" value="1"/>
</dbReference>
<sequence length="169" mass="18236">MDYGIVPEPPPYHDHPLLRRRSSASAVAQLALLSDHNSSTSTSTTTTSAAATSSSSSFPSDDLDLLSIKPASHSYTSIRDLLPAAAVNSPKPGPALMTPPGSDICIRNRLVKQAAWAYLQPMSTSPGSSGGGFLRRLWPRAAEFIDFVRRGLARAVSWAFRVLWIRSSR</sequence>
<dbReference type="AlphaFoldDB" id="A0A9N7MY89"/>
<dbReference type="OrthoDB" id="1700296at2759"/>
<name>A0A9N7MY89_STRHE</name>
<protein>
    <submittedName>
        <fullName evidence="2">Uncharacterized protein</fullName>
    </submittedName>
</protein>
<evidence type="ECO:0000256" key="1">
    <source>
        <dbReference type="SAM" id="MobiDB-lite"/>
    </source>
</evidence>
<accession>A0A9N7MY89</accession>
<reference evidence="2" key="1">
    <citation type="submission" date="2019-12" db="EMBL/GenBank/DDBJ databases">
        <authorList>
            <person name="Scholes J."/>
        </authorList>
    </citation>
    <scope>NUCLEOTIDE SEQUENCE</scope>
</reference>
<feature type="region of interest" description="Disordered" evidence="1">
    <location>
        <begin position="35"/>
        <end position="61"/>
    </location>
</feature>
<comment type="caution">
    <text evidence="2">The sequence shown here is derived from an EMBL/GenBank/DDBJ whole genome shotgun (WGS) entry which is preliminary data.</text>
</comment>
<keyword evidence="3" id="KW-1185">Reference proteome</keyword>
<feature type="compositionally biased region" description="Low complexity" evidence="1">
    <location>
        <begin position="35"/>
        <end position="57"/>
    </location>
</feature>
<dbReference type="EMBL" id="CACSLK010023397">
    <property type="protein sequence ID" value="CAA0822527.1"/>
    <property type="molecule type" value="Genomic_DNA"/>
</dbReference>